<keyword evidence="12" id="KW-0902">Two-component regulatory system</keyword>
<evidence type="ECO:0000259" key="16">
    <source>
        <dbReference type="PROSITE" id="PS50109"/>
    </source>
</evidence>
<evidence type="ECO:0000256" key="6">
    <source>
        <dbReference type="ARBA" id="ARBA00022679"/>
    </source>
</evidence>
<dbReference type="Pfam" id="PF00672">
    <property type="entry name" value="HAMP"/>
    <property type="match status" value="1"/>
</dbReference>
<dbReference type="SMART" id="SM00388">
    <property type="entry name" value="HisKA"/>
    <property type="match status" value="1"/>
</dbReference>
<dbReference type="InterPro" id="IPR004358">
    <property type="entry name" value="Sig_transdc_His_kin-like_C"/>
</dbReference>
<feature type="transmembrane region" description="Helical" evidence="15">
    <location>
        <begin position="218"/>
        <end position="236"/>
    </location>
</feature>
<dbReference type="PROSITE" id="PS50885">
    <property type="entry name" value="HAMP"/>
    <property type="match status" value="1"/>
</dbReference>
<dbReference type="CDD" id="cd00082">
    <property type="entry name" value="HisKA"/>
    <property type="match status" value="1"/>
</dbReference>
<evidence type="ECO:0000256" key="8">
    <source>
        <dbReference type="ARBA" id="ARBA00022741"/>
    </source>
</evidence>
<evidence type="ECO:0000256" key="12">
    <source>
        <dbReference type="ARBA" id="ARBA00023012"/>
    </source>
</evidence>
<dbReference type="InterPro" id="IPR047669">
    <property type="entry name" value="MtrAB_MtrB"/>
</dbReference>
<feature type="domain" description="HAMP" evidence="17">
    <location>
        <begin position="238"/>
        <end position="290"/>
    </location>
</feature>
<keyword evidence="10" id="KW-0067">ATP-binding</keyword>
<dbReference type="NCBIfam" id="NF040691">
    <property type="entry name" value="MtrAB_MtrB"/>
    <property type="match status" value="1"/>
</dbReference>
<dbReference type="EC" id="2.7.13.3" evidence="3"/>
<accession>A0ABY7JUB2</accession>
<dbReference type="InterPro" id="IPR003660">
    <property type="entry name" value="HAMP_dom"/>
</dbReference>
<sequence length="542" mass="58389">MTDADPAALPAPAELPVPAEPRRSFAARLRAVLDSFVHAWQRSLQVRVATTTLLITGTAVLVIGIFIVDQVAGGVLRAKREAAIGQAELGLDTARQALAGVDRSSPGDVAEAKSQITATLTSSGRSAGLFNIAIESESSAPSTDGAEVRIPTSLRRVVQSGHLAVQYAPVRDTGAQPNSVPGLIVGETVPARTGVFELYYLFPLTAEQQTIALMQRTVLFSGLALVLLVVGIALLVTRQVVGPIRVVAQTAGRLAAGDLSQRIKVRGTDDIARLGRSFNDMAGSLQRQIRRLEDLSRLQRRFTSDVSHELRTPLTTIRMASEMLHARRADFPPELSRSAELLQAELDRFESLLGDLLEISRYDAGVAHLESETADIRGVINSTVEANRLLAERQGSELVVQLPDEPVSVDMDSRRVERILRNLVGNALDHGEGKPVQISVGYDDAAVAVTVRDHGVGLRPGEAALVFNRFWRGDTSRSRLTGGTGLGLAISLEDARLHDGWLQAWGERGRGAQFRLTLPRHAGHTLMSSPLPLHPDEEADAT</sequence>
<evidence type="ECO:0000313" key="18">
    <source>
        <dbReference type="EMBL" id="WAX56126.1"/>
    </source>
</evidence>
<keyword evidence="7 15" id="KW-0812">Transmembrane</keyword>
<keyword evidence="6" id="KW-0808">Transferase</keyword>
<evidence type="ECO:0000256" key="1">
    <source>
        <dbReference type="ARBA" id="ARBA00000085"/>
    </source>
</evidence>
<evidence type="ECO:0000256" key="9">
    <source>
        <dbReference type="ARBA" id="ARBA00022777"/>
    </source>
</evidence>
<keyword evidence="19" id="KW-1185">Reference proteome</keyword>
<dbReference type="PROSITE" id="PS50109">
    <property type="entry name" value="HIS_KIN"/>
    <property type="match status" value="1"/>
</dbReference>
<evidence type="ECO:0000256" key="11">
    <source>
        <dbReference type="ARBA" id="ARBA00022989"/>
    </source>
</evidence>
<dbReference type="InterPro" id="IPR005467">
    <property type="entry name" value="His_kinase_dom"/>
</dbReference>
<dbReference type="RefSeq" id="WP_269442655.1">
    <property type="nucleotide sequence ID" value="NZ_CP097463.1"/>
</dbReference>
<feature type="transmembrane region" description="Helical" evidence="15">
    <location>
        <begin position="48"/>
        <end position="68"/>
    </location>
</feature>
<dbReference type="Proteomes" id="UP001164693">
    <property type="component" value="Chromosome"/>
</dbReference>
<protein>
    <recommendedName>
        <fullName evidence="14">Sensor histidine kinase MtrB</fullName>
        <ecNumber evidence="3">2.7.13.3</ecNumber>
    </recommendedName>
</protein>
<evidence type="ECO:0000313" key="19">
    <source>
        <dbReference type="Proteomes" id="UP001164693"/>
    </source>
</evidence>
<keyword evidence="9 18" id="KW-0418">Kinase</keyword>
<dbReference type="SUPFAM" id="SSF47384">
    <property type="entry name" value="Homodimeric domain of signal transducing histidine kinase"/>
    <property type="match status" value="1"/>
</dbReference>
<comment type="subcellular location">
    <subcellularLocation>
        <location evidence="2">Cell membrane</location>
        <topology evidence="2">Multi-pass membrane protein</topology>
    </subcellularLocation>
</comment>
<feature type="domain" description="Histidine kinase" evidence="16">
    <location>
        <begin position="305"/>
        <end position="522"/>
    </location>
</feature>
<evidence type="ECO:0000256" key="14">
    <source>
        <dbReference type="ARBA" id="ARBA00035305"/>
    </source>
</evidence>
<dbReference type="Gene3D" id="3.30.565.10">
    <property type="entry name" value="Histidine kinase-like ATPase, C-terminal domain"/>
    <property type="match status" value="1"/>
</dbReference>
<dbReference type="InterPro" id="IPR036097">
    <property type="entry name" value="HisK_dim/P_sf"/>
</dbReference>
<reference evidence="18" key="1">
    <citation type="submission" date="2022-05" db="EMBL/GenBank/DDBJ databases">
        <title>Jatrophihabitans sp. SB3-54 whole genome sequence.</title>
        <authorList>
            <person name="Suh M.K."/>
            <person name="Eom M.K."/>
            <person name="Kim J.S."/>
            <person name="Kim H.S."/>
            <person name="Do H.E."/>
            <person name="Shin Y.K."/>
            <person name="Lee J.-S."/>
        </authorList>
    </citation>
    <scope>NUCLEOTIDE SEQUENCE</scope>
    <source>
        <strain evidence="18">SB3-54</strain>
    </source>
</reference>
<gene>
    <name evidence="18" type="primary">mtrB</name>
    <name evidence="18" type="ORF">M6B22_16510</name>
</gene>
<proteinExistence type="predicted"/>
<dbReference type="SMART" id="SM00387">
    <property type="entry name" value="HATPase_c"/>
    <property type="match status" value="1"/>
</dbReference>
<dbReference type="InterPro" id="IPR003661">
    <property type="entry name" value="HisK_dim/P_dom"/>
</dbReference>
<organism evidence="18 19">
    <name type="scientific">Jatrophihabitans cynanchi</name>
    <dbReference type="NCBI Taxonomy" id="2944128"/>
    <lineage>
        <taxon>Bacteria</taxon>
        <taxon>Bacillati</taxon>
        <taxon>Actinomycetota</taxon>
        <taxon>Actinomycetes</taxon>
        <taxon>Jatrophihabitantales</taxon>
        <taxon>Jatrophihabitantaceae</taxon>
        <taxon>Jatrophihabitans</taxon>
    </lineage>
</organism>
<dbReference type="PANTHER" id="PTHR43547:SF2">
    <property type="entry name" value="HYBRID SIGNAL TRANSDUCTION HISTIDINE KINASE C"/>
    <property type="match status" value="1"/>
</dbReference>
<dbReference type="EMBL" id="CP097463">
    <property type="protein sequence ID" value="WAX56126.1"/>
    <property type="molecule type" value="Genomic_DNA"/>
</dbReference>
<dbReference type="Pfam" id="PF00512">
    <property type="entry name" value="HisKA"/>
    <property type="match status" value="1"/>
</dbReference>
<dbReference type="Gene3D" id="1.10.287.130">
    <property type="match status" value="1"/>
</dbReference>
<evidence type="ECO:0000256" key="10">
    <source>
        <dbReference type="ARBA" id="ARBA00022840"/>
    </source>
</evidence>
<dbReference type="SUPFAM" id="SSF158472">
    <property type="entry name" value="HAMP domain-like"/>
    <property type="match status" value="1"/>
</dbReference>
<dbReference type="PRINTS" id="PR00344">
    <property type="entry name" value="BCTRLSENSOR"/>
</dbReference>
<evidence type="ECO:0000256" key="15">
    <source>
        <dbReference type="SAM" id="Phobius"/>
    </source>
</evidence>
<dbReference type="SMART" id="SM00304">
    <property type="entry name" value="HAMP"/>
    <property type="match status" value="1"/>
</dbReference>
<keyword evidence="11 15" id="KW-1133">Transmembrane helix</keyword>
<dbReference type="Gene3D" id="6.10.340.10">
    <property type="match status" value="1"/>
</dbReference>
<dbReference type="InterPro" id="IPR003594">
    <property type="entry name" value="HATPase_dom"/>
</dbReference>
<name>A0ABY7JUB2_9ACTN</name>
<dbReference type="CDD" id="cd06225">
    <property type="entry name" value="HAMP"/>
    <property type="match status" value="1"/>
</dbReference>
<keyword evidence="13 15" id="KW-0472">Membrane</keyword>
<evidence type="ECO:0000256" key="13">
    <source>
        <dbReference type="ARBA" id="ARBA00023136"/>
    </source>
</evidence>
<evidence type="ECO:0000259" key="17">
    <source>
        <dbReference type="PROSITE" id="PS50885"/>
    </source>
</evidence>
<dbReference type="Pfam" id="PF02518">
    <property type="entry name" value="HATPase_c"/>
    <property type="match status" value="1"/>
</dbReference>
<evidence type="ECO:0000256" key="5">
    <source>
        <dbReference type="ARBA" id="ARBA00022553"/>
    </source>
</evidence>
<dbReference type="InterPro" id="IPR036890">
    <property type="entry name" value="HATPase_C_sf"/>
</dbReference>
<evidence type="ECO:0000256" key="3">
    <source>
        <dbReference type="ARBA" id="ARBA00012438"/>
    </source>
</evidence>
<keyword evidence="8" id="KW-0547">Nucleotide-binding</keyword>
<dbReference type="GO" id="GO:0016301">
    <property type="term" value="F:kinase activity"/>
    <property type="evidence" value="ECO:0007669"/>
    <property type="project" value="UniProtKB-KW"/>
</dbReference>
<comment type="catalytic activity">
    <reaction evidence="1">
        <text>ATP + protein L-histidine = ADP + protein N-phospho-L-histidine.</text>
        <dbReference type="EC" id="2.7.13.3"/>
    </reaction>
</comment>
<dbReference type="SUPFAM" id="SSF55874">
    <property type="entry name" value="ATPase domain of HSP90 chaperone/DNA topoisomerase II/histidine kinase"/>
    <property type="match status" value="1"/>
</dbReference>
<evidence type="ECO:0000256" key="4">
    <source>
        <dbReference type="ARBA" id="ARBA00022475"/>
    </source>
</evidence>
<dbReference type="PANTHER" id="PTHR43547">
    <property type="entry name" value="TWO-COMPONENT HISTIDINE KINASE"/>
    <property type="match status" value="1"/>
</dbReference>
<keyword evidence="4" id="KW-1003">Cell membrane</keyword>
<evidence type="ECO:0000256" key="2">
    <source>
        <dbReference type="ARBA" id="ARBA00004651"/>
    </source>
</evidence>
<evidence type="ECO:0000256" key="7">
    <source>
        <dbReference type="ARBA" id="ARBA00022692"/>
    </source>
</evidence>
<keyword evidence="5" id="KW-0597">Phosphoprotein</keyword>